<comment type="caution">
    <text evidence="2">The sequence shown here is derived from an EMBL/GenBank/DDBJ whole genome shotgun (WGS) entry which is preliminary data.</text>
</comment>
<keyword evidence="3" id="KW-1185">Reference proteome</keyword>
<dbReference type="AlphaFoldDB" id="A0AAN8XK88"/>
<organism evidence="2 3">
    <name type="scientific">Halocaridina rubra</name>
    <name type="common">Hawaiian red shrimp</name>
    <dbReference type="NCBI Taxonomy" id="373956"/>
    <lineage>
        <taxon>Eukaryota</taxon>
        <taxon>Metazoa</taxon>
        <taxon>Ecdysozoa</taxon>
        <taxon>Arthropoda</taxon>
        <taxon>Crustacea</taxon>
        <taxon>Multicrustacea</taxon>
        <taxon>Malacostraca</taxon>
        <taxon>Eumalacostraca</taxon>
        <taxon>Eucarida</taxon>
        <taxon>Decapoda</taxon>
        <taxon>Pleocyemata</taxon>
        <taxon>Caridea</taxon>
        <taxon>Atyoidea</taxon>
        <taxon>Atyidae</taxon>
        <taxon>Halocaridina</taxon>
    </lineage>
</organism>
<gene>
    <name evidence="2" type="ORF">SK128_008945</name>
</gene>
<evidence type="ECO:0000313" key="2">
    <source>
        <dbReference type="EMBL" id="KAK7085082.1"/>
    </source>
</evidence>
<evidence type="ECO:0000313" key="3">
    <source>
        <dbReference type="Proteomes" id="UP001381693"/>
    </source>
</evidence>
<proteinExistence type="predicted"/>
<reference evidence="2 3" key="1">
    <citation type="submission" date="2023-11" db="EMBL/GenBank/DDBJ databases">
        <title>Halocaridina rubra genome assembly.</title>
        <authorList>
            <person name="Smith C."/>
        </authorList>
    </citation>
    <scope>NUCLEOTIDE SEQUENCE [LARGE SCALE GENOMIC DNA]</scope>
    <source>
        <strain evidence="2">EP-1</strain>
        <tissue evidence="2">Whole</tissue>
    </source>
</reference>
<sequence length="301" mass="34134">MCLVFGTPSHGQSCTRHHQPDYGCPFHKVVGPQRNWCLLDRFNKYELTFYVKPGNSFTQLTIKLNSNSVIDFGRDRLPDTEKWYKISIRSHVRLIKVDYHASIDDRQFLTVPIFFTASNLEVYLYGSSFYSKSCDPGNFPPPASNLPLPTRTNPPVVANTERENSVNTTLSLIGNTDDEAELPSTSEFIYGQPWWIIAAGDQISKETPTTAIPMQVQGFVNPANTYDNENYIYENIRKLGYPVHNGEESFYENIIELRHSSHCGVRPVPSHDKEQEAHTSFASQNNRGSSHDSENSLYGCL</sequence>
<evidence type="ECO:0000256" key="1">
    <source>
        <dbReference type="SAM" id="MobiDB-lite"/>
    </source>
</evidence>
<feature type="region of interest" description="Disordered" evidence="1">
    <location>
        <begin position="264"/>
        <end position="301"/>
    </location>
</feature>
<name>A0AAN8XK88_HALRR</name>
<feature type="compositionally biased region" description="Polar residues" evidence="1">
    <location>
        <begin position="278"/>
        <end position="288"/>
    </location>
</feature>
<dbReference type="EMBL" id="JAXCGZ010001905">
    <property type="protein sequence ID" value="KAK7085082.1"/>
    <property type="molecule type" value="Genomic_DNA"/>
</dbReference>
<protein>
    <submittedName>
        <fullName evidence="2">Uncharacterized protein</fullName>
    </submittedName>
</protein>
<dbReference type="Proteomes" id="UP001381693">
    <property type="component" value="Unassembled WGS sequence"/>
</dbReference>
<accession>A0AAN8XK88</accession>